<dbReference type="Proteomes" id="UP001165083">
    <property type="component" value="Unassembled WGS sequence"/>
</dbReference>
<accession>A0A9W6XEQ5</accession>
<evidence type="ECO:0000313" key="2">
    <source>
        <dbReference type="EMBL" id="GMF37549.1"/>
    </source>
</evidence>
<comment type="caution">
    <text evidence="2">The sequence shown here is derived from an EMBL/GenBank/DDBJ whole genome shotgun (WGS) entry which is preliminary data.</text>
</comment>
<sequence>MDALYEGQDYARQVEKKFSELSGKTPWEPDVRSDLQLATNGCGVCGVVTGVEGGELRTGPDDLHEGVEDLVRRRAVDVVGVDGDGGQKSAGGEAHLQGDLGHGSAQPHGGAGDGALGGPGRTPGRSSREIPGATRGTPEGRAHYAGVRCL</sequence>
<dbReference type="AlphaFoldDB" id="A0A9W6XEQ5"/>
<evidence type="ECO:0000313" key="3">
    <source>
        <dbReference type="Proteomes" id="UP001165083"/>
    </source>
</evidence>
<organism evidence="2 3">
    <name type="scientific">Phytophthora lilii</name>
    <dbReference type="NCBI Taxonomy" id="2077276"/>
    <lineage>
        <taxon>Eukaryota</taxon>
        <taxon>Sar</taxon>
        <taxon>Stramenopiles</taxon>
        <taxon>Oomycota</taxon>
        <taxon>Peronosporomycetes</taxon>
        <taxon>Peronosporales</taxon>
        <taxon>Peronosporaceae</taxon>
        <taxon>Phytophthora</taxon>
    </lineage>
</organism>
<protein>
    <submittedName>
        <fullName evidence="2">Unnamed protein product</fullName>
    </submittedName>
</protein>
<feature type="compositionally biased region" description="Gly residues" evidence="1">
    <location>
        <begin position="109"/>
        <end position="121"/>
    </location>
</feature>
<keyword evidence="3" id="KW-1185">Reference proteome</keyword>
<name>A0A9W6XEQ5_9STRA</name>
<dbReference type="EMBL" id="BSXW01001553">
    <property type="protein sequence ID" value="GMF37549.1"/>
    <property type="molecule type" value="Genomic_DNA"/>
</dbReference>
<feature type="region of interest" description="Disordered" evidence="1">
    <location>
        <begin position="80"/>
        <end position="150"/>
    </location>
</feature>
<gene>
    <name evidence="2" type="ORF">Plil01_001580200</name>
</gene>
<reference evidence="2" key="1">
    <citation type="submission" date="2023-04" db="EMBL/GenBank/DDBJ databases">
        <title>Phytophthora lilii NBRC 32176.</title>
        <authorList>
            <person name="Ichikawa N."/>
            <person name="Sato H."/>
            <person name="Tonouchi N."/>
        </authorList>
    </citation>
    <scope>NUCLEOTIDE SEQUENCE</scope>
    <source>
        <strain evidence="2">NBRC 32176</strain>
    </source>
</reference>
<proteinExistence type="predicted"/>
<dbReference type="OrthoDB" id="541719at2759"/>
<evidence type="ECO:0000256" key="1">
    <source>
        <dbReference type="SAM" id="MobiDB-lite"/>
    </source>
</evidence>